<keyword evidence="3" id="KW-1185">Reference proteome</keyword>
<dbReference type="Proteomes" id="UP000499080">
    <property type="component" value="Unassembled WGS sequence"/>
</dbReference>
<dbReference type="AlphaFoldDB" id="A0A4Y2N4I5"/>
<evidence type="ECO:0000256" key="1">
    <source>
        <dbReference type="SAM" id="MobiDB-lite"/>
    </source>
</evidence>
<gene>
    <name evidence="2" type="ORF">AVEN_159934_1</name>
</gene>
<dbReference type="EMBL" id="BGPR01008432">
    <property type="protein sequence ID" value="GBN33792.1"/>
    <property type="molecule type" value="Genomic_DNA"/>
</dbReference>
<evidence type="ECO:0000313" key="3">
    <source>
        <dbReference type="Proteomes" id="UP000499080"/>
    </source>
</evidence>
<proteinExistence type="predicted"/>
<evidence type="ECO:0000313" key="2">
    <source>
        <dbReference type="EMBL" id="GBN33792.1"/>
    </source>
</evidence>
<feature type="compositionally biased region" description="Basic and acidic residues" evidence="1">
    <location>
        <begin position="49"/>
        <end position="64"/>
    </location>
</feature>
<accession>A0A4Y2N4I5</accession>
<comment type="caution">
    <text evidence="2">The sequence shown here is derived from an EMBL/GenBank/DDBJ whole genome shotgun (WGS) entry which is preliminary data.</text>
</comment>
<organism evidence="2 3">
    <name type="scientific">Araneus ventricosus</name>
    <name type="common">Orbweaver spider</name>
    <name type="synonym">Epeira ventricosa</name>
    <dbReference type="NCBI Taxonomy" id="182803"/>
    <lineage>
        <taxon>Eukaryota</taxon>
        <taxon>Metazoa</taxon>
        <taxon>Ecdysozoa</taxon>
        <taxon>Arthropoda</taxon>
        <taxon>Chelicerata</taxon>
        <taxon>Arachnida</taxon>
        <taxon>Araneae</taxon>
        <taxon>Araneomorphae</taxon>
        <taxon>Entelegynae</taxon>
        <taxon>Araneoidea</taxon>
        <taxon>Araneidae</taxon>
        <taxon>Araneus</taxon>
    </lineage>
</organism>
<feature type="compositionally biased region" description="Basic and acidic residues" evidence="1">
    <location>
        <begin position="1"/>
        <end position="11"/>
    </location>
</feature>
<name>A0A4Y2N4I5_ARAVE</name>
<protein>
    <submittedName>
        <fullName evidence="2">Uncharacterized protein</fullName>
    </submittedName>
</protein>
<feature type="region of interest" description="Disordered" evidence="1">
    <location>
        <begin position="1"/>
        <end position="70"/>
    </location>
</feature>
<reference evidence="2 3" key="1">
    <citation type="journal article" date="2019" name="Sci. Rep.">
        <title>Orb-weaving spider Araneus ventricosus genome elucidates the spidroin gene catalogue.</title>
        <authorList>
            <person name="Kono N."/>
            <person name="Nakamura H."/>
            <person name="Ohtoshi R."/>
            <person name="Moran D.A.P."/>
            <person name="Shinohara A."/>
            <person name="Yoshida Y."/>
            <person name="Fujiwara M."/>
            <person name="Mori M."/>
            <person name="Tomita M."/>
            <person name="Arakawa K."/>
        </authorList>
    </citation>
    <scope>NUCLEOTIDE SEQUENCE [LARGE SCALE GENOMIC DNA]</scope>
</reference>
<sequence length="192" mass="20985">MPAVDTPDRNYHPPTGSPTSGQPRSICCRSKKHRVASSFHGGPRPTLEGGRKEKLKGGRTDRSRPRCTSGCEDSSHLRRCALREESHEQDQSMRCRYQPIAVHQGPKMLTTVYGWVAALANMREGLTAPPTTEPNMGRQPPALVFCPALTLVLAEPIRLGHPGTVITLNAKPARDPSLDPLSRPLNGWKLAA</sequence>